<protein>
    <recommendedName>
        <fullName evidence="9 10">Large ribosomal subunit protein uL1</fullName>
    </recommendedName>
</protein>
<keyword evidence="2 10" id="KW-0678">Repressor</keyword>
<dbReference type="PIRSF" id="PIRSF002155">
    <property type="entry name" value="Ribosomal_L1"/>
    <property type="match status" value="1"/>
</dbReference>
<dbReference type="InterPro" id="IPR002143">
    <property type="entry name" value="Ribosomal_uL1"/>
</dbReference>
<reference evidence="12" key="1">
    <citation type="submission" date="2020-07" db="EMBL/GenBank/DDBJ databases">
        <title>Huge and variable diversity of episymbiotic CPR bacteria and DPANN archaea in groundwater ecosystems.</title>
        <authorList>
            <person name="He C.Y."/>
            <person name="Keren R."/>
            <person name="Whittaker M."/>
            <person name="Farag I.F."/>
            <person name="Doudna J."/>
            <person name="Cate J.H.D."/>
            <person name="Banfield J.F."/>
        </authorList>
    </citation>
    <scope>NUCLEOTIDE SEQUENCE</scope>
    <source>
        <strain evidence="12">NC_groundwater_1664_Pr3_B-0.1um_52_9</strain>
    </source>
</reference>
<dbReference type="Gene3D" id="3.30.190.20">
    <property type="match status" value="1"/>
</dbReference>
<comment type="function">
    <text evidence="10">Protein L1 is also a translational repressor protein, it controls the translation of the L11 operon by binding to its mRNA.</text>
</comment>
<evidence type="ECO:0000256" key="10">
    <source>
        <dbReference type="HAMAP-Rule" id="MF_01318"/>
    </source>
</evidence>
<dbReference type="FunFam" id="3.40.50.790:FF:000001">
    <property type="entry name" value="50S ribosomal protein L1"/>
    <property type="match status" value="1"/>
</dbReference>
<evidence type="ECO:0000256" key="1">
    <source>
        <dbReference type="ARBA" id="ARBA00010531"/>
    </source>
</evidence>
<dbReference type="InterPro" id="IPR023674">
    <property type="entry name" value="Ribosomal_uL1-like"/>
</dbReference>
<evidence type="ECO:0000313" key="13">
    <source>
        <dbReference type="Proteomes" id="UP000807825"/>
    </source>
</evidence>
<evidence type="ECO:0000256" key="3">
    <source>
        <dbReference type="ARBA" id="ARBA00022555"/>
    </source>
</evidence>
<dbReference type="PANTHER" id="PTHR36427:SF3">
    <property type="entry name" value="LARGE RIBOSOMAL SUBUNIT PROTEIN UL1M"/>
    <property type="match status" value="1"/>
</dbReference>
<dbReference type="GO" id="GO:0006417">
    <property type="term" value="P:regulation of translation"/>
    <property type="evidence" value="ECO:0007669"/>
    <property type="project" value="UniProtKB-KW"/>
</dbReference>
<keyword evidence="5 10" id="KW-0810">Translation regulation</keyword>
<dbReference type="InterPro" id="IPR023673">
    <property type="entry name" value="Ribosomal_uL1_CS"/>
</dbReference>
<evidence type="ECO:0000256" key="2">
    <source>
        <dbReference type="ARBA" id="ARBA00022491"/>
    </source>
</evidence>
<dbReference type="PROSITE" id="PS01199">
    <property type="entry name" value="RIBOSOMAL_L1"/>
    <property type="match status" value="1"/>
</dbReference>
<dbReference type="AlphaFoldDB" id="A0A9D6V5Y7"/>
<comment type="caution">
    <text evidence="12">The sequence shown here is derived from an EMBL/GenBank/DDBJ whole genome shotgun (WGS) entry which is preliminary data.</text>
</comment>
<keyword evidence="3 10" id="KW-0820">tRNA-binding</keyword>
<comment type="subunit">
    <text evidence="10">Part of the 50S ribosomal subunit.</text>
</comment>
<evidence type="ECO:0000256" key="8">
    <source>
        <dbReference type="ARBA" id="ARBA00023274"/>
    </source>
</evidence>
<evidence type="ECO:0000256" key="4">
    <source>
        <dbReference type="ARBA" id="ARBA00022730"/>
    </source>
</evidence>
<dbReference type="SUPFAM" id="SSF56808">
    <property type="entry name" value="Ribosomal protein L1"/>
    <property type="match status" value="1"/>
</dbReference>
<dbReference type="EMBL" id="JACRDE010000574">
    <property type="protein sequence ID" value="MBI5252167.1"/>
    <property type="molecule type" value="Genomic_DNA"/>
</dbReference>
<dbReference type="InterPro" id="IPR028364">
    <property type="entry name" value="Ribosomal_uL1/biogenesis"/>
</dbReference>
<organism evidence="12 13">
    <name type="scientific">Desulfomonile tiedjei</name>
    <dbReference type="NCBI Taxonomy" id="2358"/>
    <lineage>
        <taxon>Bacteria</taxon>
        <taxon>Pseudomonadati</taxon>
        <taxon>Thermodesulfobacteriota</taxon>
        <taxon>Desulfomonilia</taxon>
        <taxon>Desulfomonilales</taxon>
        <taxon>Desulfomonilaceae</taxon>
        <taxon>Desulfomonile</taxon>
    </lineage>
</organism>
<dbReference type="InterPro" id="IPR016095">
    <property type="entry name" value="Ribosomal_uL1_3-a/b-sand"/>
</dbReference>
<sequence>MAAIPKKKVEAREKVDREQKYSLEDGLDAVLSTAYAKFDESVDVAVKLGVDPRHADQMVRGTCVLPHGTGKTVRVLVFAKGEKEKEALDAGADVAGGEDLAKKIQEGWLEFDKAVATPDMMGVVGKLGKILGPRGMMPNPKVGTVTFDVGRAVSELKGGKVEFRVEKAGIVHVPVGRVSFGKEKLSENLKTLMESIIRLKPSTSKGVYLRGLSVSTTMGPGVKIDPQEIRNLIK</sequence>
<keyword evidence="4 10" id="KW-0699">rRNA-binding</keyword>
<evidence type="ECO:0000256" key="7">
    <source>
        <dbReference type="ARBA" id="ARBA00022980"/>
    </source>
</evidence>
<dbReference type="Proteomes" id="UP000807825">
    <property type="component" value="Unassembled WGS sequence"/>
</dbReference>
<dbReference type="InterPro" id="IPR005878">
    <property type="entry name" value="Ribosom_uL1_bac-type"/>
</dbReference>
<dbReference type="GO" id="GO:0000049">
    <property type="term" value="F:tRNA binding"/>
    <property type="evidence" value="ECO:0007669"/>
    <property type="project" value="UniProtKB-KW"/>
</dbReference>
<evidence type="ECO:0000256" key="9">
    <source>
        <dbReference type="ARBA" id="ARBA00035241"/>
    </source>
</evidence>
<dbReference type="GO" id="GO:0003735">
    <property type="term" value="F:structural constituent of ribosome"/>
    <property type="evidence" value="ECO:0007669"/>
    <property type="project" value="InterPro"/>
</dbReference>
<dbReference type="CDD" id="cd00403">
    <property type="entry name" value="Ribosomal_L1"/>
    <property type="match status" value="1"/>
</dbReference>
<dbReference type="GO" id="GO:0022625">
    <property type="term" value="C:cytosolic large ribosomal subunit"/>
    <property type="evidence" value="ECO:0007669"/>
    <property type="project" value="TreeGrafter"/>
</dbReference>
<keyword evidence="7 10" id="KW-0689">Ribosomal protein</keyword>
<evidence type="ECO:0000313" key="12">
    <source>
        <dbReference type="EMBL" id="MBI5252167.1"/>
    </source>
</evidence>
<dbReference type="GO" id="GO:0006412">
    <property type="term" value="P:translation"/>
    <property type="evidence" value="ECO:0007669"/>
    <property type="project" value="UniProtKB-UniRule"/>
</dbReference>
<evidence type="ECO:0000256" key="11">
    <source>
        <dbReference type="RuleBase" id="RU000659"/>
    </source>
</evidence>
<dbReference type="Pfam" id="PF00687">
    <property type="entry name" value="Ribosomal_L1"/>
    <property type="match status" value="1"/>
</dbReference>
<comment type="similarity">
    <text evidence="1 10 11">Belongs to the universal ribosomal protein uL1 family.</text>
</comment>
<dbReference type="PANTHER" id="PTHR36427">
    <property type="entry name" value="54S RIBOSOMAL PROTEIN L1, MITOCHONDRIAL"/>
    <property type="match status" value="1"/>
</dbReference>
<dbReference type="HAMAP" id="MF_01318_B">
    <property type="entry name" value="Ribosomal_uL1_B"/>
    <property type="match status" value="1"/>
</dbReference>
<evidence type="ECO:0000256" key="5">
    <source>
        <dbReference type="ARBA" id="ARBA00022845"/>
    </source>
</evidence>
<dbReference type="NCBIfam" id="TIGR01169">
    <property type="entry name" value="rplA_bact"/>
    <property type="match status" value="1"/>
</dbReference>
<dbReference type="GO" id="GO:0019843">
    <property type="term" value="F:rRNA binding"/>
    <property type="evidence" value="ECO:0007669"/>
    <property type="project" value="UniProtKB-UniRule"/>
</dbReference>
<evidence type="ECO:0000256" key="6">
    <source>
        <dbReference type="ARBA" id="ARBA00022884"/>
    </source>
</evidence>
<comment type="function">
    <text evidence="10">Binds directly to 23S rRNA. The L1 stalk is quite mobile in the ribosome, and is involved in E site tRNA release.</text>
</comment>
<keyword evidence="8 10" id="KW-0687">Ribonucleoprotein</keyword>
<dbReference type="Gene3D" id="3.40.50.790">
    <property type="match status" value="1"/>
</dbReference>
<accession>A0A9D6V5Y7</accession>
<proteinExistence type="inferred from homology"/>
<keyword evidence="6 10" id="KW-0694">RNA-binding</keyword>
<gene>
    <name evidence="10" type="primary">rplA</name>
    <name evidence="12" type="ORF">HY912_21950</name>
</gene>
<name>A0A9D6V5Y7_9BACT</name>